<proteinExistence type="predicted"/>
<evidence type="ECO:0000313" key="1">
    <source>
        <dbReference type="EMBL" id="KAK9320259.1"/>
    </source>
</evidence>
<gene>
    <name evidence="1" type="ORF">V1517DRAFT_329871</name>
</gene>
<comment type="caution">
    <text evidence="1">The sequence shown here is derived from an EMBL/GenBank/DDBJ whole genome shotgun (WGS) entry which is preliminary data.</text>
</comment>
<evidence type="ECO:0000313" key="2">
    <source>
        <dbReference type="Proteomes" id="UP001489719"/>
    </source>
</evidence>
<sequence>MADLHGLLTTQFGDALISVLKTTKDYPQGTIRCAGAVVTVLRFFLRRDTWDSYLTGSFLVGLLVVDVVILAASLTTYICVVVGIKVALKGQQKGKIRTPPPFYRYRGKSSSFSINNSSALPVVKGVGSTGSIDRARRLRGNGSWRASKEHLLIRS</sequence>
<accession>A0ACC3TGS0</accession>
<dbReference type="Proteomes" id="UP001489719">
    <property type="component" value="Unassembled WGS sequence"/>
</dbReference>
<reference evidence="2" key="1">
    <citation type="journal article" date="2024" name="Front. Bioeng. Biotechnol.">
        <title>Genome-scale model development and genomic sequencing of the oleaginous clade Lipomyces.</title>
        <authorList>
            <person name="Czajka J.J."/>
            <person name="Han Y."/>
            <person name="Kim J."/>
            <person name="Mondo S.J."/>
            <person name="Hofstad B.A."/>
            <person name="Robles A."/>
            <person name="Haridas S."/>
            <person name="Riley R."/>
            <person name="LaButti K."/>
            <person name="Pangilinan J."/>
            <person name="Andreopoulos W."/>
            <person name="Lipzen A."/>
            <person name="Yan J."/>
            <person name="Wang M."/>
            <person name="Ng V."/>
            <person name="Grigoriev I.V."/>
            <person name="Spatafora J.W."/>
            <person name="Magnuson J.K."/>
            <person name="Baker S.E."/>
            <person name="Pomraning K.R."/>
        </authorList>
    </citation>
    <scope>NUCLEOTIDE SEQUENCE [LARGE SCALE GENOMIC DNA]</scope>
    <source>
        <strain evidence="2">CBS 10300</strain>
    </source>
</reference>
<organism evidence="1 2">
    <name type="scientific">Lipomyces orientalis</name>
    <dbReference type="NCBI Taxonomy" id="1233043"/>
    <lineage>
        <taxon>Eukaryota</taxon>
        <taxon>Fungi</taxon>
        <taxon>Dikarya</taxon>
        <taxon>Ascomycota</taxon>
        <taxon>Saccharomycotina</taxon>
        <taxon>Lipomycetes</taxon>
        <taxon>Lipomycetales</taxon>
        <taxon>Lipomycetaceae</taxon>
        <taxon>Lipomyces</taxon>
    </lineage>
</organism>
<keyword evidence="2" id="KW-1185">Reference proteome</keyword>
<protein>
    <submittedName>
        <fullName evidence="1">Uncharacterized protein</fullName>
    </submittedName>
</protein>
<name>A0ACC3TGS0_9ASCO</name>
<dbReference type="EMBL" id="MU970137">
    <property type="protein sequence ID" value="KAK9320259.1"/>
    <property type="molecule type" value="Genomic_DNA"/>
</dbReference>